<reference evidence="3 4" key="1">
    <citation type="submission" date="2021-01" db="EMBL/GenBank/DDBJ databases">
        <title>Whole genome shotgun sequence of Microbispora amethystogenes NBRC 101907.</title>
        <authorList>
            <person name="Komaki H."/>
            <person name="Tamura T."/>
        </authorList>
    </citation>
    <scope>NUCLEOTIDE SEQUENCE [LARGE SCALE GENOMIC DNA]</scope>
    <source>
        <strain evidence="3 4">NBRC 101907</strain>
    </source>
</reference>
<evidence type="ECO:0000259" key="2">
    <source>
        <dbReference type="Pfam" id="PF02517"/>
    </source>
</evidence>
<keyword evidence="1" id="KW-0472">Membrane</keyword>
<feature type="transmembrane region" description="Helical" evidence="1">
    <location>
        <begin position="6"/>
        <end position="29"/>
    </location>
</feature>
<feature type="domain" description="CAAX prenyl protease 2/Lysostaphin resistance protein A-like" evidence="2">
    <location>
        <begin position="139"/>
        <end position="225"/>
    </location>
</feature>
<dbReference type="RefSeq" id="WP_204284907.1">
    <property type="nucleotide sequence ID" value="NZ_BAABEJ010000006.1"/>
</dbReference>
<comment type="caution">
    <text evidence="3">The sequence shown here is derived from an EMBL/GenBank/DDBJ whole genome shotgun (WGS) entry which is preliminary data.</text>
</comment>
<gene>
    <name evidence="3" type="ORF">Mam01_17940</name>
</gene>
<name>A0ABQ4FA14_9ACTN</name>
<evidence type="ECO:0000313" key="3">
    <source>
        <dbReference type="EMBL" id="GIH31630.1"/>
    </source>
</evidence>
<keyword evidence="4" id="KW-1185">Reference proteome</keyword>
<keyword evidence="1" id="KW-0812">Transmembrane</keyword>
<keyword evidence="1" id="KW-1133">Transmembrane helix</keyword>
<feature type="transmembrane region" description="Helical" evidence="1">
    <location>
        <begin position="199"/>
        <end position="223"/>
    </location>
</feature>
<feature type="transmembrane region" description="Helical" evidence="1">
    <location>
        <begin position="50"/>
        <end position="71"/>
    </location>
</feature>
<protein>
    <recommendedName>
        <fullName evidence="2">CAAX prenyl protease 2/Lysostaphin resistance protein A-like domain-containing protein</fullName>
    </recommendedName>
</protein>
<feature type="transmembrane region" description="Helical" evidence="1">
    <location>
        <begin position="157"/>
        <end position="187"/>
    </location>
</feature>
<evidence type="ECO:0000313" key="4">
    <source>
        <dbReference type="Proteomes" id="UP000651728"/>
    </source>
</evidence>
<evidence type="ECO:0000256" key="1">
    <source>
        <dbReference type="SAM" id="Phobius"/>
    </source>
</evidence>
<feature type="transmembrane region" description="Helical" evidence="1">
    <location>
        <begin position="91"/>
        <end position="109"/>
    </location>
</feature>
<sequence length="244" mass="25973">MTVPSFTVPSLFLAAPLTAYLAFVSPWLGRRQYDRLARRRAGDPRALVRAYRLWIGEEWAWIAVTALILALSPGAGPHDLGLTRPDDLGKVAAMAGGLSCALLAGSLVLRHAARSGRAVRGQEAVAALLPRTSTERRHAVAMAVTAGVCEEVVYRGLLIALGVGVLGLNQAVAAFLALAVFVAGHFYQGWKGMAAVTLLGFWFTAMYLATDSLLLPIVAHVLIDLRGLVLTPPPVQEKVGEPSM</sequence>
<accession>A0ABQ4FA14</accession>
<dbReference type="Proteomes" id="UP000651728">
    <property type="component" value="Unassembled WGS sequence"/>
</dbReference>
<dbReference type="InterPro" id="IPR003675">
    <property type="entry name" value="Rce1/LyrA-like_dom"/>
</dbReference>
<dbReference type="EMBL" id="BOOB01000013">
    <property type="protein sequence ID" value="GIH31630.1"/>
    <property type="molecule type" value="Genomic_DNA"/>
</dbReference>
<organism evidence="3 4">
    <name type="scientific">Microbispora amethystogenes</name>
    <dbReference type="NCBI Taxonomy" id="1427754"/>
    <lineage>
        <taxon>Bacteria</taxon>
        <taxon>Bacillati</taxon>
        <taxon>Actinomycetota</taxon>
        <taxon>Actinomycetes</taxon>
        <taxon>Streptosporangiales</taxon>
        <taxon>Streptosporangiaceae</taxon>
        <taxon>Microbispora</taxon>
    </lineage>
</organism>
<proteinExistence type="predicted"/>
<dbReference type="Pfam" id="PF02517">
    <property type="entry name" value="Rce1-like"/>
    <property type="match status" value="1"/>
</dbReference>